<dbReference type="CDD" id="cd03364">
    <property type="entry name" value="TOPRIM_DnaG_primases"/>
    <property type="match status" value="1"/>
</dbReference>
<dbReference type="Pfam" id="PF13155">
    <property type="entry name" value="Toprim_2"/>
    <property type="match status" value="1"/>
</dbReference>
<evidence type="ECO:0000259" key="1">
    <source>
        <dbReference type="PROSITE" id="PS50880"/>
    </source>
</evidence>
<protein>
    <submittedName>
        <fullName evidence="2">DNA primase</fullName>
        <ecNumber evidence="2">2.7.7.-</ecNumber>
    </submittedName>
</protein>
<dbReference type="EMBL" id="JACJII010000001">
    <property type="protein sequence ID" value="MBA9007170.1"/>
    <property type="molecule type" value="Genomic_DNA"/>
</dbReference>
<dbReference type="PANTHER" id="PTHR30313:SF2">
    <property type="entry name" value="DNA PRIMASE"/>
    <property type="match status" value="1"/>
</dbReference>
<dbReference type="InterPro" id="IPR037068">
    <property type="entry name" value="DNA_primase_core_N_sf"/>
</dbReference>
<evidence type="ECO:0000313" key="3">
    <source>
        <dbReference type="Proteomes" id="UP000539313"/>
    </source>
</evidence>
<evidence type="ECO:0000313" key="2">
    <source>
        <dbReference type="EMBL" id="MBA9007170.1"/>
    </source>
</evidence>
<gene>
    <name evidence="2" type="ORF">HNR21_006052</name>
</gene>
<comment type="caution">
    <text evidence="2">The sequence shown here is derived from an EMBL/GenBank/DDBJ whole genome shotgun (WGS) entry which is preliminary data.</text>
</comment>
<dbReference type="RefSeq" id="WP_182707816.1">
    <property type="nucleotide sequence ID" value="NZ_JACJII010000001.1"/>
</dbReference>
<dbReference type="Proteomes" id="UP000539313">
    <property type="component" value="Unassembled WGS sequence"/>
</dbReference>
<organism evidence="2 3">
    <name type="scientific">Thermomonospora cellulosilytica</name>
    <dbReference type="NCBI Taxonomy" id="1411118"/>
    <lineage>
        <taxon>Bacteria</taxon>
        <taxon>Bacillati</taxon>
        <taxon>Actinomycetota</taxon>
        <taxon>Actinomycetes</taxon>
        <taxon>Streptosporangiales</taxon>
        <taxon>Thermomonosporaceae</taxon>
        <taxon>Thermomonospora</taxon>
    </lineage>
</organism>
<dbReference type="SMART" id="SM00493">
    <property type="entry name" value="TOPRIM"/>
    <property type="match status" value="1"/>
</dbReference>
<dbReference type="InterPro" id="IPR050219">
    <property type="entry name" value="DnaG_primase"/>
</dbReference>
<accession>A0A7W3RCC7</accession>
<dbReference type="GO" id="GO:0016779">
    <property type="term" value="F:nucleotidyltransferase activity"/>
    <property type="evidence" value="ECO:0007669"/>
    <property type="project" value="UniProtKB-KW"/>
</dbReference>
<keyword evidence="2" id="KW-0548">Nucleotidyltransferase</keyword>
<proteinExistence type="predicted"/>
<dbReference type="Pfam" id="PF08275">
    <property type="entry name" value="DNAG_N"/>
    <property type="match status" value="1"/>
</dbReference>
<dbReference type="GO" id="GO:0006269">
    <property type="term" value="P:DNA replication, synthesis of primer"/>
    <property type="evidence" value="ECO:0007669"/>
    <property type="project" value="TreeGrafter"/>
</dbReference>
<dbReference type="GO" id="GO:0005737">
    <property type="term" value="C:cytoplasm"/>
    <property type="evidence" value="ECO:0007669"/>
    <property type="project" value="TreeGrafter"/>
</dbReference>
<dbReference type="SUPFAM" id="SSF56731">
    <property type="entry name" value="DNA primase core"/>
    <property type="match status" value="1"/>
</dbReference>
<dbReference type="InterPro" id="IPR013264">
    <property type="entry name" value="DNAG_N"/>
</dbReference>
<dbReference type="PROSITE" id="PS50880">
    <property type="entry name" value="TOPRIM"/>
    <property type="match status" value="1"/>
</dbReference>
<dbReference type="Gene3D" id="3.40.1360.10">
    <property type="match status" value="1"/>
</dbReference>
<dbReference type="InterPro" id="IPR006171">
    <property type="entry name" value="TOPRIM_dom"/>
</dbReference>
<dbReference type="AlphaFoldDB" id="A0A7W3RCC7"/>
<feature type="domain" description="Toprim" evidence="1">
    <location>
        <begin position="353"/>
        <end position="437"/>
    </location>
</feature>
<dbReference type="Gene3D" id="3.90.980.10">
    <property type="entry name" value="DNA primase, catalytic core, N-terminal domain"/>
    <property type="match status" value="1"/>
</dbReference>
<dbReference type="PANTHER" id="PTHR30313">
    <property type="entry name" value="DNA PRIMASE"/>
    <property type="match status" value="1"/>
</dbReference>
<keyword evidence="3" id="KW-1185">Reference proteome</keyword>
<reference evidence="2 3" key="1">
    <citation type="submission" date="2020-08" db="EMBL/GenBank/DDBJ databases">
        <title>Sequencing the genomes of 1000 actinobacteria strains.</title>
        <authorList>
            <person name="Klenk H.-P."/>
        </authorList>
    </citation>
    <scope>NUCLEOTIDE SEQUENCE [LARGE SCALE GENOMIC DNA]</scope>
    <source>
        <strain evidence="2 3">DSM 45823</strain>
    </source>
</reference>
<dbReference type="EC" id="2.7.7.-" evidence="2"/>
<dbReference type="InterPro" id="IPR034151">
    <property type="entry name" value="TOPRIM_DnaG_bac"/>
</dbReference>
<name>A0A7W3RCC7_9ACTN</name>
<keyword evidence="2" id="KW-0808">Transferase</keyword>
<sequence>MPAVVPPAERTRSVLRGVAEQEIARLLAGSRPWTWWLERAARYGRHGFVNTVLIAAQWRFAADVRSYNEWRAAGRYVRKGETGIRILSRNGRTRAVFDIAQTDGAPLPPRALPPDAAYERLRQAAHALGVQADPDPPVVREALTALALRLGRRLLPEHTSSVAYLVLAHLGVRATHLVYPEVRAWAADTGAVISAGDRILRAAAVVAAELEAARAAHACLEAAHAFFLAQAPGGWVPAHLARRGLPADAPVGCAPAAWQALTGHLRHLGLPDDAIIAAGLARRGRGGVLYDRFRDRAMFPLRDARGTIAGFIGRRHGGGGGPKYLNSPESALFRKGRLLYGLHESRDRLAAGARPVIVEGPFDALAINALPAHAGIATCGSTITPEQLRALLTRASAQAGILVALDGDPAGRAAALRAWDVLREVSAPVDVALFEPGDDPAEVLRREGPEGLRRVLEGARPMADLVVDAAVERAGGALRSPEDRAAALRAAASVIAPMAPVHVPRQAGRVAERLDLDHATVTGALVEAVTGDPA</sequence>